<dbReference type="PATRIC" id="fig|1423759.3.peg.505"/>
<dbReference type="Proteomes" id="UP000051448">
    <property type="component" value="Unassembled WGS sequence"/>
</dbReference>
<name>A0A0R1MGD3_9LACO</name>
<organism evidence="4 5">
    <name type="scientific">Liquorilactobacillus hordei DSM 19519</name>
    <dbReference type="NCBI Taxonomy" id="1423759"/>
    <lineage>
        <taxon>Bacteria</taxon>
        <taxon>Bacillati</taxon>
        <taxon>Bacillota</taxon>
        <taxon>Bacilli</taxon>
        <taxon>Lactobacillales</taxon>
        <taxon>Lactobacillaceae</taxon>
        <taxon>Liquorilactobacillus</taxon>
    </lineage>
</organism>
<comment type="similarity">
    <text evidence="1">Belongs to the EamA transporter family.</text>
</comment>
<accession>A0A0R1MGD3</accession>
<keyword evidence="2" id="KW-0472">Membrane</keyword>
<feature type="transmembrane region" description="Helical" evidence="2">
    <location>
        <begin position="7"/>
        <end position="26"/>
    </location>
</feature>
<evidence type="ECO:0000256" key="2">
    <source>
        <dbReference type="SAM" id="Phobius"/>
    </source>
</evidence>
<dbReference type="AlphaFoldDB" id="A0A0R1MGD3"/>
<evidence type="ECO:0000256" key="1">
    <source>
        <dbReference type="ARBA" id="ARBA00007362"/>
    </source>
</evidence>
<dbReference type="InterPro" id="IPR000620">
    <property type="entry name" value="EamA_dom"/>
</dbReference>
<dbReference type="Pfam" id="PF00892">
    <property type="entry name" value="EamA"/>
    <property type="match status" value="1"/>
</dbReference>
<dbReference type="GeneID" id="98311076"/>
<dbReference type="RefSeq" id="WP_057869592.1">
    <property type="nucleotide sequence ID" value="NZ_AZDX01000016.1"/>
</dbReference>
<evidence type="ECO:0000259" key="3">
    <source>
        <dbReference type="Pfam" id="PF00892"/>
    </source>
</evidence>
<protein>
    <recommendedName>
        <fullName evidence="3">EamA domain-containing protein</fullName>
    </recommendedName>
</protein>
<dbReference type="STRING" id="1423759.FC92_GL000468"/>
<keyword evidence="2" id="KW-0812">Transmembrane</keyword>
<sequence length="136" mass="15716">MKLKKWQANLILLLTAIIWGSSYILIKMALKGNMPSGVINTLRGAIFARLIYIFFRKRLHKLTKKDLRIGVLASFEGQTLQVIGQKYTDATSSGIILMTESLFGKFIFSYPWFRRIKLQFVNWRNLNNCLYIGHGN</sequence>
<feature type="transmembrane region" description="Helical" evidence="2">
    <location>
        <begin position="38"/>
        <end position="55"/>
    </location>
</feature>
<comment type="caution">
    <text evidence="4">The sequence shown here is derived from an EMBL/GenBank/DDBJ whole genome shotgun (WGS) entry which is preliminary data.</text>
</comment>
<evidence type="ECO:0000313" key="4">
    <source>
        <dbReference type="EMBL" id="KRL06681.1"/>
    </source>
</evidence>
<evidence type="ECO:0000313" key="5">
    <source>
        <dbReference type="Proteomes" id="UP000051448"/>
    </source>
</evidence>
<dbReference type="EMBL" id="AZDX01000016">
    <property type="protein sequence ID" value="KRL06681.1"/>
    <property type="molecule type" value="Genomic_DNA"/>
</dbReference>
<proteinExistence type="inferred from homology"/>
<gene>
    <name evidence="4" type="ORF">FC92_GL000468</name>
</gene>
<keyword evidence="2" id="KW-1133">Transmembrane helix</keyword>
<keyword evidence="5" id="KW-1185">Reference proteome</keyword>
<reference evidence="4 5" key="1">
    <citation type="journal article" date="2015" name="Genome Announc.">
        <title>Expanding the biotechnology potential of lactobacilli through comparative genomics of 213 strains and associated genera.</title>
        <authorList>
            <person name="Sun Z."/>
            <person name="Harris H.M."/>
            <person name="McCann A."/>
            <person name="Guo C."/>
            <person name="Argimon S."/>
            <person name="Zhang W."/>
            <person name="Yang X."/>
            <person name="Jeffery I.B."/>
            <person name="Cooney J.C."/>
            <person name="Kagawa T.F."/>
            <person name="Liu W."/>
            <person name="Song Y."/>
            <person name="Salvetti E."/>
            <person name="Wrobel A."/>
            <person name="Rasinkangas P."/>
            <person name="Parkhill J."/>
            <person name="Rea M.C."/>
            <person name="O'Sullivan O."/>
            <person name="Ritari J."/>
            <person name="Douillard F.P."/>
            <person name="Paul Ross R."/>
            <person name="Yang R."/>
            <person name="Briner A.E."/>
            <person name="Felis G.E."/>
            <person name="de Vos W.M."/>
            <person name="Barrangou R."/>
            <person name="Klaenhammer T.R."/>
            <person name="Caufield P.W."/>
            <person name="Cui Y."/>
            <person name="Zhang H."/>
            <person name="O'Toole P.W."/>
        </authorList>
    </citation>
    <scope>NUCLEOTIDE SEQUENCE [LARGE SCALE GENOMIC DNA]</scope>
    <source>
        <strain evidence="4 5">DSM 19519</strain>
    </source>
</reference>
<feature type="domain" description="EamA" evidence="3">
    <location>
        <begin position="8"/>
        <end position="107"/>
    </location>
</feature>
<dbReference type="GO" id="GO:0016020">
    <property type="term" value="C:membrane"/>
    <property type="evidence" value="ECO:0007669"/>
    <property type="project" value="InterPro"/>
</dbReference>
<dbReference type="OrthoDB" id="9804865at2"/>